<dbReference type="Gramene" id="Tc05v2_t012060.1">
    <property type="protein sequence ID" value="Tc05v2_p012060.1"/>
    <property type="gene ID" value="Tc05v2_g012060"/>
</dbReference>
<dbReference type="AlphaFoldDB" id="A0AB32WEJ6"/>
<dbReference type="InterPro" id="IPR021109">
    <property type="entry name" value="Peptidase_aspartic_dom_sf"/>
</dbReference>
<evidence type="ECO:0000313" key="1">
    <source>
        <dbReference type="Proteomes" id="UP000694886"/>
    </source>
</evidence>
<proteinExistence type="predicted"/>
<accession>A0AB32WEJ6</accession>
<protein>
    <submittedName>
        <fullName evidence="2">Uncharacterized protein LOC108661968</fullName>
    </submittedName>
</protein>
<dbReference type="PANTHER" id="PTHR33067">
    <property type="entry name" value="RNA-DIRECTED DNA POLYMERASE-RELATED"/>
    <property type="match status" value="1"/>
</dbReference>
<dbReference type="RefSeq" id="XP_017976453.1">
    <property type="nucleotide sequence ID" value="XM_018120964.1"/>
</dbReference>
<dbReference type="PANTHER" id="PTHR33067:SF31">
    <property type="entry name" value="RNA-DIRECTED DNA POLYMERASE"/>
    <property type="match status" value="1"/>
</dbReference>
<sequence>MSKKRKLKDYEKVALIEECSVIIQNKLPLKLKDPKTFFILCTIGNVEFSKALCDFGDSVSLMPLFIFKKPGLEEIKTITVTLQLADRSIKYPIGIIENVLVKVEKFYISIDFIVLEMDEDVEIPLILGRLFLATVGEIIDVKNGKLTFKVREEKVVFNVFNTTKYPSSTDNCYGVDLVDKLTKEVFDRTVSKQRRKPKIIHKSARLAPPWKSWCCDAEEKNGGTILKAANVAL</sequence>
<evidence type="ECO:0000313" key="2">
    <source>
        <dbReference type="RefSeq" id="XP_017976453.1"/>
    </source>
</evidence>
<dbReference type="KEGG" id="tcc:108661968"/>
<dbReference type="GeneID" id="108661968"/>
<dbReference type="Gene3D" id="2.40.70.10">
    <property type="entry name" value="Acid Proteases"/>
    <property type="match status" value="1"/>
</dbReference>
<dbReference type="CDD" id="cd00303">
    <property type="entry name" value="retropepsin_like"/>
    <property type="match status" value="1"/>
</dbReference>
<organism evidence="1 2">
    <name type="scientific">Theobroma cacao</name>
    <name type="common">Cacao</name>
    <name type="synonym">Cocoa</name>
    <dbReference type="NCBI Taxonomy" id="3641"/>
    <lineage>
        <taxon>Eukaryota</taxon>
        <taxon>Viridiplantae</taxon>
        <taxon>Streptophyta</taxon>
        <taxon>Embryophyta</taxon>
        <taxon>Tracheophyta</taxon>
        <taxon>Spermatophyta</taxon>
        <taxon>Magnoliopsida</taxon>
        <taxon>eudicotyledons</taxon>
        <taxon>Gunneridae</taxon>
        <taxon>Pentapetalae</taxon>
        <taxon>rosids</taxon>
        <taxon>malvids</taxon>
        <taxon>Malvales</taxon>
        <taxon>Malvaceae</taxon>
        <taxon>Byttnerioideae</taxon>
        <taxon>Theobroma</taxon>
    </lineage>
</organism>
<name>A0AB32WEJ6_THECC</name>
<gene>
    <name evidence="2" type="primary">LOC108661968</name>
</gene>
<dbReference type="Proteomes" id="UP000694886">
    <property type="component" value="Chromosome 5"/>
</dbReference>
<reference evidence="2" key="2">
    <citation type="submission" date="2025-08" db="UniProtKB">
        <authorList>
            <consortium name="RefSeq"/>
        </authorList>
    </citation>
    <scope>IDENTIFICATION</scope>
</reference>
<reference evidence="1" key="1">
    <citation type="journal article" date="1997" name="Nucleic Acids Res.">
        <title>tRNAscan-SE: a program for improved detection of transfer RNA genes in genomic sequence.</title>
        <authorList>
            <person name="Lowe T.M."/>
            <person name="Eddy S.R."/>
        </authorList>
    </citation>
    <scope>NUCLEOTIDE SEQUENCE [LARGE SCALE GENOMIC DNA]</scope>
    <source>
        <strain evidence="1">r\B97-61/B2</strain>
    </source>
</reference>